<feature type="signal peptide" evidence="1">
    <location>
        <begin position="1"/>
        <end position="19"/>
    </location>
</feature>
<reference evidence="3" key="1">
    <citation type="journal article" date="2013" name="Genetics">
        <title>The draft genome and transcriptome of Panagrellus redivivus are shaped by the harsh demands of a free-living lifestyle.</title>
        <authorList>
            <person name="Srinivasan J."/>
            <person name="Dillman A.R."/>
            <person name="Macchietto M.G."/>
            <person name="Heikkinen L."/>
            <person name="Lakso M."/>
            <person name="Fracchia K.M."/>
            <person name="Antoshechkin I."/>
            <person name="Mortazavi A."/>
            <person name="Wong G."/>
            <person name="Sternberg P.W."/>
        </authorList>
    </citation>
    <scope>NUCLEOTIDE SEQUENCE [LARGE SCALE GENOMIC DNA]</scope>
    <source>
        <strain evidence="3">MT8872</strain>
    </source>
</reference>
<proteinExistence type="predicted"/>
<evidence type="ECO:0000256" key="1">
    <source>
        <dbReference type="SAM" id="SignalP"/>
    </source>
</evidence>
<dbReference type="Proteomes" id="UP000492821">
    <property type="component" value="Unassembled WGS sequence"/>
</dbReference>
<dbReference type="CDD" id="cd05380">
    <property type="entry name" value="CAP_euk"/>
    <property type="match status" value="2"/>
</dbReference>
<dbReference type="PRINTS" id="PR00838">
    <property type="entry name" value="V5ALLERGEN"/>
</dbReference>
<sequence>MVKLFFGLLVLSLVAKSTSVTCDAFKPSRTAVPLSTPSTCDGIATSAPFGSTDRGNILNVSNLYRAQLANGCAEQNGGTFAPAGKNIVKLIYNCTLELLAQSWANQCQLAGSPVSDRPGIGQTAFATYSQSENVGNPALFGFNYFWERLKVYGSLTATDTKLVNSSLYTWAQMAWAKTTTIGCGYSKCPHPTLGIMHLAICNYYPSGIMNQNIYEVGSPCKKDSDCTDAAFVSCDTGLGLCVTGKAATVSPATTVTVKMTKSPPGRCDKFAIKPDTTNPNYFGVTSTCNGINTGSGFDAKARASVVNRHNAWRSQLANGCSVMPNNTYAPPAKNMIKMTYNCSLEKVAQEWANGCVFEHSPNAHRPGAGESIYYALSRYNYTRNAFVDMSDWAWDELTQYGGVSATNTTFLPSMIQVPNIAHWTNMAWATTTSVGCGFAKCYYDGNYIAYYVVCNYAPAGNTFYKNIYEIGQPCAVNSDCTVSGFNKCETSTGLCTNA</sequence>
<organism evidence="3 4">
    <name type="scientific">Panagrellus redivivus</name>
    <name type="common">Microworm</name>
    <dbReference type="NCBI Taxonomy" id="6233"/>
    <lineage>
        <taxon>Eukaryota</taxon>
        <taxon>Metazoa</taxon>
        <taxon>Ecdysozoa</taxon>
        <taxon>Nematoda</taxon>
        <taxon>Chromadorea</taxon>
        <taxon>Rhabditida</taxon>
        <taxon>Tylenchina</taxon>
        <taxon>Panagrolaimomorpha</taxon>
        <taxon>Panagrolaimoidea</taxon>
        <taxon>Panagrolaimidae</taxon>
        <taxon>Panagrellus</taxon>
    </lineage>
</organism>
<dbReference type="Gene3D" id="3.40.33.10">
    <property type="entry name" value="CAP"/>
    <property type="match status" value="2"/>
</dbReference>
<keyword evidence="1" id="KW-0732">Signal</keyword>
<dbReference type="WBParaSite" id="Pan_g18422.t1">
    <property type="protein sequence ID" value="Pan_g18422.t1"/>
    <property type="gene ID" value="Pan_g18422"/>
</dbReference>
<dbReference type="PANTHER" id="PTHR10334">
    <property type="entry name" value="CYSTEINE-RICH SECRETORY PROTEIN-RELATED"/>
    <property type="match status" value="1"/>
</dbReference>
<evidence type="ECO:0000313" key="4">
    <source>
        <dbReference type="WBParaSite" id="Pan_g18422.t1"/>
    </source>
</evidence>
<dbReference type="InterPro" id="IPR002413">
    <property type="entry name" value="V5_allergen-like"/>
</dbReference>
<dbReference type="Pfam" id="PF00188">
    <property type="entry name" value="CAP"/>
    <property type="match status" value="2"/>
</dbReference>
<keyword evidence="3" id="KW-1185">Reference proteome</keyword>
<dbReference type="InterPro" id="IPR014044">
    <property type="entry name" value="CAP_dom"/>
</dbReference>
<protein>
    <submittedName>
        <fullName evidence="4">SCP domain-containing protein</fullName>
    </submittedName>
</protein>
<dbReference type="InterPro" id="IPR001283">
    <property type="entry name" value="CRISP-related"/>
</dbReference>
<dbReference type="SMART" id="SM00198">
    <property type="entry name" value="SCP"/>
    <property type="match status" value="2"/>
</dbReference>
<dbReference type="AlphaFoldDB" id="A0A7E4VA22"/>
<evidence type="ECO:0000313" key="3">
    <source>
        <dbReference type="Proteomes" id="UP000492821"/>
    </source>
</evidence>
<dbReference type="InterPro" id="IPR035940">
    <property type="entry name" value="CAP_sf"/>
</dbReference>
<feature type="domain" description="SCP" evidence="2">
    <location>
        <begin position="300"/>
        <end position="464"/>
    </location>
</feature>
<dbReference type="SUPFAM" id="SSF55797">
    <property type="entry name" value="PR-1-like"/>
    <property type="match status" value="2"/>
</dbReference>
<feature type="domain" description="SCP" evidence="2">
    <location>
        <begin position="52"/>
        <end position="211"/>
    </location>
</feature>
<name>A0A7E4VA22_PANRE</name>
<dbReference type="PRINTS" id="PR00837">
    <property type="entry name" value="V5TPXLIKE"/>
</dbReference>
<accession>A0A7E4VA22</accession>
<feature type="chain" id="PRO_5028850432" evidence="1">
    <location>
        <begin position="20"/>
        <end position="498"/>
    </location>
</feature>
<reference evidence="4" key="2">
    <citation type="submission" date="2020-10" db="UniProtKB">
        <authorList>
            <consortium name="WormBaseParasite"/>
        </authorList>
    </citation>
    <scope>IDENTIFICATION</scope>
</reference>
<evidence type="ECO:0000259" key="2">
    <source>
        <dbReference type="SMART" id="SM00198"/>
    </source>
</evidence>